<evidence type="ECO:0000313" key="15">
    <source>
        <dbReference type="EMBL" id="BDD09442.1"/>
    </source>
</evidence>
<dbReference type="GO" id="GO:0046872">
    <property type="term" value="F:metal ion binding"/>
    <property type="evidence" value="ECO:0007669"/>
    <property type="project" value="UniProtKB-KW"/>
</dbReference>
<dbReference type="InterPro" id="IPR004852">
    <property type="entry name" value="Di-haem_cyt_c_peroxidsae"/>
</dbReference>
<dbReference type="GO" id="GO:0009055">
    <property type="term" value="F:electron transfer activity"/>
    <property type="evidence" value="ECO:0007669"/>
    <property type="project" value="InterPro"/>
</dbReference>
<evidence type="ECO:0000256" key="12">
    <source>
        <dbReference type="ARBA" id="ARBA00073576"/>
    </source>
</evidence>
<protein>
    <recommendedName>
        <fullName evidence="12">Methylamine utilization protein MauG</fullName>
    </recommendedName>
</protein>
<dbReference type="KEGG" id="fax:FUAX_18740"/>
<keyword evidence="8" id="KW-0249">Electron transport</keyword>
<dbReference type="Proteomes" id="UP001348817">
    <property type="component" value="Chromosome"/>
</dbReference>
<sequence>MRKYPINPFYALLALALTVATFSLSFKGKGLEPEGSESDSLRLIYSRPQAEWPAPWVDSGANWKPLGAMPVKLLDVLPRKQPDSLRKIIELGRTLFFDPILSGSNQISCSNCHDPELNWGDNRRTAIGEDHQRGNRNSPSLLNVWQVKKLFWDGRSGSLEDQALQPIQNPIEMNQLIPELVKELNDIKAYREEFGKAFGQKKASAERIAKALAAFERTIVSRPTKFDKFVEGKKEALSDRELRGMHLFRTKAKCMNCHSGPYFTNGEFHNIGLTYYHSDKYRDLGLYEVTKNPEDVGKFRVPALREVMRTGPWMHNGLFTVMDGIMNMYNAGMPRPKRKEHQKDDKLFPQTSHLVHELDLSKEERDDIVAFLQSITSRPYYQLDRPELPRDK</sequence>
<dbReference type="PROSITE" id="PS51007">
    <property type="entry name" value="CYTC"/>
    <property type="match status" value="2"/>
</dbReference>
<organism evidence="15 16">
    <name type="scientific">Fulvitalea axinellae</name>
    <dbReference type="NCBI Taxonomy" id="1182444"/>
    <lineage>
        <taxon>Bacteria</taxon>
        <taxon>Pseudomonadati</taxon>
        <taxon>Bacteroidota</taxon>
        <taxon>Cytophagia</taxon>
        <taxon>Cytophagales</taxon>
        <taxon>Persicobacteraceae</taxon>
        <taxon>Fulvitalea</taxon>
    </lineage>
</organism>
<keyword evidence="6" id="KW-0732">Signal</keyword>
<accession>A0AAU9CVH5</accession>
<comment type="function">
    <text evidence="11">Involved in methylamine metabolism. Essential for the maturation of the beta subunit of MADH, presumably via a step in the biosynthesis of tryptophan tryptophylquinone (TTQ), the cofactor of MADH.</text>
</comment>
<dbReference type="InterPro" id="IPR036909">
    <property type="entry name" value="Cyt_c-like_dom_sf"/>
</dbReference>
<dbReference type="InterPro" id="IPR051395">
    <property type="entry name" value="Cytochrome_c_Peroxidase/MauG"/>
</dbReference>
<evidence type="ECO:0000256" key="2">
    <source>
        <dbReference type="ARBA" id="ARBA00004856"/>
    </source>
</evidence>
<feature type="domain" description="Cytochrome c" evidence="14">
    <location>
        <begin position="87"/>
        <end position="195"/>
    </location>
</feature>
<dbReference type="PANTHER" id="PTHR30600:SF10">
    <property type="entry name" value="BLL6722 PROTEIN"/>
    <property type="match status" value="1"/>
</dbReference>
<evidence type="ECO:0000259" key="14">
    <source>
        <dbReference type="PROSITE" id="PS51007"/>
    </source>
</evidence>
<evidence type="ECO:0000313" key="16">
    <source>
        <dbReference type="Proteomes" id="UP001348817"/>
    </source>
</evidence>
<keyword evidence="10 13" id="KW-0408">Iron</keyword>
<dbReference type="GO" id="GO:0004130">
    <property type="term" value="F:cytochrome-c peroxidase activity"/>
    <property type="evidence" value="ECO:0007669"/>
    <property type="project" value="TreeGrafter"/>
</dbReference>
<dbReference type="EMBL" id="AP025314">
    <property type="protein sequence ID" value="BDD09442.1"/>
    <property type="molecule type" value="Genomic_DNA"/>
</dbReference>
<keyword evidence="9" id="KW-0560">Oxidoreductase</keyword>
<proteinExistence type="predicted"/>
<dbReference type="InterPro" id="IPR009056">
    <property type="entry name" value="Cyt_c-like_dom"/>
</dbReference>
<dbReference type="GO" id="GO:0020037">
    <property type="term" value="F:heme binding"/>
    <property type="evidence" value="ECO:0007669"/>
    <property type="project" value="InterPro"/>
</dbReference>
<dbReference type="GO" id="GO:0042597">
    <property type="term" value="C:periplasmic space"/>
    <property type="evidence" value="ECO:0007669"/>
    <property type="project" value="UniProtKB-SubCell"/>
</dbReference>
<evidence type="ECO:0000256" key="11">
    <source>
        <dbReference type="ARBA" id="ARBA00058991"/>
    </source>
</evidence>
<comment type="subcellular location">
    <subcellularLocation>
        <location evidence="1">Periplasm</location>
    </subcellularLocation>
</comment>
<evidence type="ECO:0000256" key="4">
    <source>
        <dbReference type="ARBA" id="ARBA00022617"/>
    </source>
</evidence>
<dbReference type="FunFam" id="1.10.760.10:FF:000019">
    <property type="entry name" value="Di-heme cytochrome C peroxidase"/>
    <property type="match status" value="1"/>
</dbReference>
<evidence type="ECO:0000256" key="8">
    <source>
        <dbReference type="ARBA" id="ARBA00022982"/>
    </source>
</evidence>
<dbReference type="AlphaFoldDB" id="A0AAU9CVH5"/>
<dbReference type="Pfam" id="PF03150">
    <property type="entry name" value="CCP_MauG"/>
    <property type="match status" value="1"/>
</dbReference>
<keyword evidence="5 13" id="KW-0479">Metal-binding</keyword>
<dbReference type="Gene3D" id="1.10.760.10">
    <property type="entry name" value="Cytochrome c-like domain"/>
    <property type="match status" value="2"/>
</dbReference>
<evidence type="ECO:0000256" key="5">
    <source>
        <dbReference type="ARBA" id="ARBA00022723"/>
    </source>
</evidence>
<name>A0AAU9CVH5_9BACT</name>
<evidence type="ECO:0000256" key="3">
    <source>
        <dbReference type="ARBA" id="ARBA00022448"/>
    </source>
</evidence>
<dbReference type="RefSeq" id="WP_338394643.1">
    <property type="nucleotide sequence ID" value="NZ_AP025314.1"/>
</dbReference>
<keyword evidence="3" id="KW-0813">Transport</keyword>
<dbReference type="SUPFAM" id="SSF46626">
    <property type="entry name" value="Cytochrome c"/>
    <property type="match status" value="2"/>
</dbReference>
<evidence type="ECO:0000256" key="9">
    <source>
        <dbReference type="ARBA" id="ARBA00023002"/>
    </source>
</evidence>
<keyword evidence="16" id="KW-1185">Reference proteome</keyword>
<keyword evidence="4 13" id="KW-0349">Heme</keyword>
<evidence type="ECO:0000256" key="1">
    <source>
        <dbReference type="ARBA" id="ARBA00004418"/>
    </source>
</evidence>
<evidence type="ECO:0000256" key="10">
    <source>
        <dbReference type="ARBA" id="ARBA00023004"/>
    </source>
</evidence>
<feature type="domain" description="Cytochrome c" evidence="14">
    <location>
        <begin position="239"/>
        <end position="376"/>
    </location>
</feature>
<evidence type="ECO:0000256" key="13">
    <source>
        <dbReference type="PROSITE-ProRule" id="PRU00433"/>
    </source>
</evidence>
<keyword evidence="7" id="KW-0574">Periplasm</keyword>
<comment type="pathway">
    <text evidence="2">One-carbon metabolism; methylamine degradation.</text>
</comment>
<reference evidence="15 16" key="1">
    <citation type="submission" date="2021-12" db="EMBL/GenBank/DDBJ databases">
        <title>Genome sequencing of bacteria with rrn-lacking chromosome and rrn-plasmid.</title>
        <authorList>
            <person name="Anda M."/>
            <person name="Iwasaki W."/>
        </authorList>
    </citation>
    <scope>NUCLEOTIDE SEQUENCE [LARGE SCALE GENOMIC DNA]</scope>
    <source>
        <strain evidence="15 16">DSM 100852</strain>
    </source>
</reference>
<evidence type="ECO:0000256" key="6">
    <source>
        <dbReference type="ARBA" id="ARBA00022729"/>
    </source>
</evidence>
<gene>
    <name evidence="15" type="primary">mauG</name>
    <name evidence="15" type="ORF">FUAX_18740</name>
</gene>
<evidence type="ECO:0000256" key="7">
    <source>
        <dbReference type="ARBA" id="ARBA00022764"/>
    </source>
</evidence>
<dbReference type="PANTHER" id="PTHR30600">
    <property type="entry name" value="CYTOCHROME C PEROXIDASE-RELATED"/>
    <property type="match status" value="1"/>
</dbReference>